<evidence type="ECO:0000313" key="2">
    <source>
        <dbReference type="Proteomes" id="UP000318199"/>
    </source>
</evidence>
<dbReference type="EMBL" id="VOBQ01000020">
    <property type="protein sequence ID" value="TWO68241.1"/>
    <property type="molecule type" value="Genomic_DNA"/>
</dbReference>
<gene>
    <name evidence="1" type="ORF">FN976_23500</name>
</gene>
<keyword evidence="2" id="KW-1185">Reference proteome</keyword>
<reference evidence="1 2" key="1">
    <citation type="submission" date="2019-07" db="EMBL/GenBank/DDBJ databases">
        <title>Caenimonas sedimenti sp. nov., isolated from activated sludge.</title>
        <authorList>
            <person name="Xu J."/>
        </authorList>
    </citation>
    <scope>NUCLEOTIDE SEQUENCE [LARGE SCALE GENOMIC DNA]</scope>
    <source>
        <strain evidence="1 2">HX-9-20</strain>
    </source>
</reference>
<comment type="caution">
    <text evidence="1">The sequence shown here is derived from an EMBL/GenBank/DDBJ whole genome shotgun (WGS) entry which is preliminary data.</text>
</comment>
<protein>
    <submittedName>
        <fullName evidence="1">Uncharacterized protein</fullName>
    </submittedName>
</protein>
<organism evidence="1 2">
    <name type="scientific">Caenimonas sedimenti</name>
    <dbReference type="NCBI Taxonomy" id="2596921"/>
    <lineage>
        <taxon>Bacteria</taxon>
        <taxon>Pseudomonadati</taxon>
        <taxon>Pseudomonadota</taxon>
        <taxon>Betaproteobacteria</taxon>
        <taxon>Burkholderiales</taxon>
        <taxon>Comamonadaceae</taxon>
        <taxon>Caenimonas</taxon>
    </lineage>
</organism>
<evidence type="ECO:0000313" key="1">
    <source>
        <dbReference type="EMBL" id="TWO68241.1"/>
    </source>
</evidence>
<sequence>MNLNPSAAQPTPWNGLRALPPAVVPAAVMWRQTVLIEAPDGRDESFSIGPDGYVWSYQIPSLGQGAGRLISTGLRARVFAVGRARAGMVVIAANEEGVQWVSESAGGGQRWCAPTAIDAPGLAAGTRIVRIATLGDEGHLFVGFLLRHVDATGQAHTRIMDGLWSDDALLMRNEPLHSGELLNFWIQSLGADAFG</sequence>
<dbReference type="Proteomes" id="UP000318199">
    <property type="component" value="Unassembled WGS sequence"/>
</dbReference>
<proteinExistence type="predicted"/>
<dbReference type="RefSeq" id="WP_186511130.1">
    <property type="nucleotide sequence ID" value="NZ_VOBQ01000020.1"/>
</dbReference>
<name>A0A562ZIK6_9BURK</name>
<accession>A0A562ZIK6</accession>
<dbReference type="AlphaFoldDB" id="A0A562ZIK6"/>